<proteinExistence type="predicted"/>
<feature type="non-terminal residue" evidence="1">
    <location>
        <position position="299"/>
    </location>
</feature>
<comment type="caution">
    <text evidence="1">The sequence shown here is derived from an EMBL/GenBank/DDBJ whole genome shotgun (WGS) entry which is preliminary data.</text>
</comment>
<organism evidence="1 2">
    <name type="scientific">Diversispora eburnea</name>
    <dbReference type="NCBI Taxonomy" id="1213867"/>
    <lineage>
        <taxon>Eukaryota</taxon>
        <taxon>Fungi</taxon>
        <taxon>Fungi incertae sedis</taxon>
        <taxon>Mucoromycota</taxon>
        <taxon>Glomeromycotina</taxon>
        <taxon>Glomeromycetes</taxon>
        <taxon>Diversisporales</taxon>
        <taxon>Diversisporaceae</taxon>
        <taxon>Diversispora</taxon>
    </lineage>
</organism>
<sequence length="299" mass="34661">ATSSTTTTTVDCSNLPKEILLWNTFFEEVNQFDFDKELKFKIPHFQIYSNVVSEEDVRDTFHNNICLVLNELFLDYLFSRQSTPLGRSESKDSESADLNYMCQNQLQYIDEGSDTHVTRSIVSRKRKNPTSDNSENQQNQRNLNFADFKFISILGQGRIKIALKTADLCKTSSKILKEIQKEVKIYKYLVDIQKIYIPKLVCYGYFEGVCYVIGTSFVGTFLNNCENLTSQQKTNALRAFMILEDLIKKSELFDEEQDELSLLLNDIVPFNLYAGRNRKKGHRLTRIIITAYVDLFKFS</sequence>
<name>A0A9N9A090_9GLOM</name>
<dbReference type="AlphaFoldDB" id="A0A9N9A090"/>
<dbReference type="EMBL" id="CAJVPK010000453">
    <property type="protein sequence ID" value="CAG8512539.1"/>
    <property type="molecule type" value="Genomic_DNA"/>
</dbReference>
<evidence type="ECO:0000313" key="2">
    <source>
        <dbReference type="Proteomes" id="UP000789706"/>
    </source>
</evidence>
<gene>
    <name evidence="1" type="ORF">DEBURN_LOCUS5251</name>
</gene>
<accession>A0A9N9A090</accession>
<dbReference type="OrthoDB" id="10020333at2759"/>
<protein>
    <submittedName>
        <fullName evidence="1">4400_t:CDS:1</fullName>
    </submittedName>
</protein>
<dbReference type="Proteomes" id="UP000789706">
    <property type="component" value="Unassembled WGS sequence"/>
</dbReference>
<keyword evidence="2" id="KW-1185">Reference proteome</keyword>
<evidence type="ECO:0000313" key="1">
    <source>
        <dbReference type="EMBL" id="CAG8512539.1"/>
    </source>
</evidence>
<reference evidence="1" key="1">
    <citation type="submission" date="2021-06" db="EMBL/GenBank/DDBJ databases">
        <authorList>
            <person name="Kallberg Y."/>
            <person name="Tangrot J."/>
            <person name="Rosling A."/>
        </authorList>
    </citation>
    <scope>NUCLEOTIDE SEQUENCE</scope>
    <source>
        <strain evidence="1">AZ414A</strain>
    </source>
</reference>